<dbReference type="OrthoDB" id="10656476at2759"/>
<evidence type="ECO:0000256" key="1">
    <source>
        <dbReference type="SAM" id="MobiDB-lite"/>
    </source>
</evidence>
<name>A0A5C3EAA9_9BASI</name>
<gene>
    <name evidence="2" type="ORF">UTRI_10485</name>
</gene>
<keyword evidence="3" id="KW-1185">Reference proteome</keyword>
<evidence type="ECO:0000313" key="2">
    <source>
        <dbReference type="EMBL" id="SPO27368.1"/>
    </source>
</evidence>
<feature type="compositionally biased region" description="Basic and acidic residues" evidence="1">
    <location>
        <begin position="125"/>
        <end position="140"/>
    </location>
</feature>
<organism evidence="2 3">
    <name type="scientific">Ustilago trichophora</name>
    <dbReference type="NCBI Taxonomy" id="86804"/>
    <lineage>
        <taxon>Eukaryota</taxon>
        <taxon>Fungi</taxon>
        <taxon>Dikarya</taxon>
        <taxon>Basidiomycota</taxon>
        <taxon>Ustilaginomycotina</taxon>
        <taxon>Ustilaginomycetes</taxon>
        <taxon>Ustilaginales</taxon>
        <taxon>Ustilaginaceae</taxon>
        <taxon>Ustilago</taxon>
    </lineage>
</organism>
<protein>
    <submittedName>
        <fullName evidence="2">Uncharacterized protein</fullName>
    </submittedName>
</protein>
<dbReference type="AlphaFoldDB" id="A0A5C3EAA9"/>
<feature type="compositionally biased region" description="Polar residues" evidence="1">
    <location>
        <begin position="141"/>
        <end position="152"/>
    </location>
</feature>
<evidence type="ECO:0000313" key="3">
    <source>
        <dbReference type="Proteomes" id="UP000324022"/>
    </source>
</evidence>
<dbReference type="Proteomes" id="UP000324022">
    <property type="component" value="Unassembled WGS sequence"/>
</dbReference>
<accession>A0A5C3EAA9</accession>
<feature type="region of interest" description="Disordered" evidence="1">
    <location>
        <begin position="95"/>
        <end position="152"/>
    </location>
</feature>
<dbReference type="EMBL" id="OOIN01000017">
    <property type="protein sequence ID" value="SPO27368.1"/>
    <property type="molecule type" value="Genomic_DNA"/>
</dbReference>
<sequence length="152" mass="16364">MLFLDSTCKAVPAGPIPSNLAEDLARNTQQSHSVSAIKTFFLKIRAKLLRSKTTERWIRTFATATPSTTSVAAKALRVPDEDALVRYRDVSGRASTDAATAGSAKDGNGGKTQAIQLSGTGRRTKTLDDHRQDVTTERRVASNSTSANHTFT</sequence>
<feature type="compositionally biased region" description="Polar residues" evidence="1">
    <location>
        <begin position="111"/>
        <end position="121"/>
    </location>
</feature>
<proteinExistence type="predicted"/>
<reference evidence="2 3" key="1">
    <citation type="submission" date="2018-03" db="EMBL/GenBank/DDBJ databases">
        <authorList>
            <person name="Guldener U."/>
        </authorList>
    </citation>
    <scope>NUCLEOTIDE SEQUENCE [LARGE SCALE GENOMIC DNA]</scope>
    <source>
        <strain evidence="2 3">NBRC100155</strain>
    </source>
</reference>